<reference evidence="1 2" key="1">
    <citation type="submission" date="2016-12" db="EMBL/GenBank/DDBJ databases">
        <title>Isolation and genomic insights into novel planktonic Zetaproteobacteria from stratified waters of the Chesapeake Bay.</title>
        <authorList>
            <person name="McAllister S.M."/>
            <person name="Kato S."/>
            <person name="Chan C.S."/>
            <person name="Chiu B.K."/>
            <person name="Field E.K."/>
        </authorList>
    </citation>
    <scope>NUCLEOTIDE SEQUENCE [LARGE SCALE GENOMIC DNA]</scope>
    <source>
        <strain evidence="1 2">CP-5</strain>
    </source>
</reference>
<dbReference type="RefSeq" id="WP_100277789.1">
    <property type="nucleotide sequence ID" value="NZ_CP018799.1"/>
</dbReference>
<dbReference type="AlphaFoldDB" id="A0A2K8L299"/>
<keyword evidence="2" id="KW-1185">Reference proteome</keyword>
<protein>
    <recommendedName>
        <fullName evidence="3">HNH endonuclease</fullName>
    </recommendedName>
</protein>
<evidence type="ECO:0008006" key="3">
    <source>
        <dbReference type="Google" id="ProtNLM"/>
    </source>
</evidence>
<dbReference type="EMBL" id="CP018799">
    <property type="protein sequence ID" value="ATX79961.1"/>
    <property type="molecule type" value="Genomic_DNA"/>
</dbReference>
<organism evidence="1 2">
    <name type="scientific">Mariprofundus aestuarium</name>
    <dbReference type="NCBI Taxonomy" id="1921086"/>
    <lineage>
        <taxon>Bacteria</taxon>
        <taxon>Pseudomonadati</taxon>
        <taxon>Pseudomonadota</taxon>
        <taxon>Candidatius Mariprofundia</taxon>
        <taxon>Mariprofundales</taxon>
        <taxon>Mariprofundaceae</taxon>
        <taxon>Mariprofundus</taxon>
    </lineage>
</organism>
<accession>A0A2K8L299</accession>
<proteinExistence type="predicted"/>
<dbReference type="KEGG" id="maes:Ga0123461_1547"/>
<dbReference type="OrthoDB" id="9802901at2"/>
<dbReference type="Gene3D" id="1.10.30.50">
    <property type="match status" value="1"/>
</dbReference>
<sequence>MTTYNTSSDAANTAVRSFLTKVGEYYLGHSFNTGSGKGKATWARIRDDVFSGTCCYCGEAHAVLQIEHLLMFNRTEYGLHHPGNIAPCCKPCNKRERKEGKTYTSWEEHLQVVCERRNESYLFEQRKNKIINHITAEKYPDLDEKERHAIRVIANSLYENIKLESEKSLNMYKQLDEAFVNR</sequence>
<dbReference type="Proteomes" id="UP000231701">
    <property type="component" value="Chromosome"/>
</dbReference>
<name>A0A2K8L299_MARES</name>
<evidence type="ECO:0000313" key="2">
    <source>
        <dbReference type="Proteomes" id="UP000231701"/>
    </source>
</evidence>
<gene>
    <name evidence="1" type="ORF">Ga0123461_1547</name>
</gene>
<evidence type="ECO:0000313" key="1">
    <source>
        <dbReference type="EMBL" id="ATX79961.1"/>
    </source>
</evidence>